<dbReference type="Gene3D" id="1.10.150.130">
    <property type="match status" value="1"/>
</dbReference>
<dbReference type="RefSeq" id="WP_378320422.1">
    <property type="nucleotide sequence ID" value="NZ_JBHUHY010000011.1"/>
</dbReference>
<evidence type="ECO:0000313" key="4">
    <source>
        <dbReference type="Proteomes" id="UP001597344"/>
    </source>
</evidence>
<reference evidence="4" key="1">
    <citation type="journal article" date="2019" name="Int. J. Syst. Evol. Microbiol.">
        <title>The Global Catalogue of Microorganisms (GCM) 10K type strain sequencing project: providing services to taxonomists for standard genome sequencing and annotation.</title>
        <authorList>
            <consortium name="The Broad Institute Genomics Platform"/>
            <consortium name="The Broad Institute Genome Sequencing Center for Infectious Disease"/>
            <person name="Wu L."/>
            <person name="Ma J."/>
        </authorList>
    </citation>
    <scope>NUCLEOTIDE SEQUENCE [LARGE SCALE GENOMIC DNA]</scope>
    <source>
        <strain evidence="4">DT92</strain>
    </source>
</reference>
<organism evidence="3 4">
    <name type="scientific">Aquimarina celericrescens</name>
    <dbReference type="NCBI Taxonomy" id="1964542"/>
    <lineage>
        <taxon>Bacteria</taxon>
        <taxon>Pseudomonadati</taxon>
        <taxon>Bacteroidota</taxon>
        <taxon>Flavobacteriia</taxon>
        <taxon>Flavobacteriales</taxon>
        <taxon>Flavobacteriaceae</taxon>
        <taxon>Aquimarina</taxon>
    </lineage>
</organism>
<accession>A0ABW5AZM7</accession>
<keyword evidence="1" id="KW-0238">DNA-binding</keyword>
<dbReference type="EMBL" id="JBHUHY010000011">
    <property type="protein sequence ID" value="MFD2187339.1"/>
    <property type="molecule type" value="Genomic_DNA"/>
</dbReference>
<gene>
    <name evidence="3" type="ORF">ACFSJT_11120</name>
</gene>
<protein>
    <submittedName>
        <fullName evidence="3">Tyrosine-type recombinase/integrase</fullName>
    </submittedName>
</protein>
<dbReference type="Proteomes" id="UP001597344">
    <property type="component" value="Unassembled WGS sequence"/>
</dbReference>
<proteinExistence type="predicted"/>
<feature type="domain" description="Integrase SAM-like N-terminal" evidence="2">
    <location>
        <begin position="5"/>
        <end position="84"/>
    </location>
</feature>
<evidence type="ECO:0000313" key="3">
    <source>
        <dbReference type="EMBL" id="MFD2187339.1"/>
    </source>
</evidence>
<name>A0ABW5AZM7_9FLAO</name>
<comment type="caution">
    <text evidence="3">The sequence shown here is derived from an EMBL/GenBank/DDBJ whole genome shotgun (WGS) entry which is preliminary data.</text>
</comment>
<dbReference type="Pfam" id="PF13495">
    <property type="entry name" value="Phage_int_SAM_4"/>
    <property type="match status" value="1"/>
</dbReference>
<evidence type="ECO:0000259" key="2">
    <source>
        <dbReference type="Pfam" id="PF13495"/>
    </source>
</evidence>
<dbReference type="SUPFAM" id="SSF56349">
    <property type="entry name" value="DNA breaking-rejoining enzymes"/>
    <property type="match status" value="1"/>
</dbReference>
<evidence type="ECO:0000256" key="1">
    <source>
        <dbReference type="ARBA" id="ARBA00023125"/>
    </source>
</evidence>
<dbReference type="InterPro" id="IPR010998">
    <property type="entry name" value="Integrase_recombinase_N"/>
</dbReference>
<dbReference type="InterPro" id="IPR011010">
    <property type="entry name" value="DNA_brk_join_enz"/>
</dbReference>
<sequence>MYRNQKSQKLYKRGIEFYTNTLERFVKWLEDQGLDNIWIGDLDNGLIQQYFMYLLPKRKNSAKTYNNTLGVLKTFYNVCLKQEWVEGKNPFDKIDKQPEKYGTKNKPFTNEQIANIKEYVLDYDPYLWKIICFIYYSFMRPSEIRR</sequence>
<dbReference type="InterPro" id="IPR004107">
    <property type="entry name" value="Integrase_SAM-like_N"/>
</dbReference>
<keyword evidence="4" id="KW-1185">Reference proteome</keyword>